<feature type="transmembrane region" description="Helical" evidence="8">
    <location>
        <begin position="267"/>
        <end position="286"/>
    </location>
</feature>
<feature type="domain" description="ABC transmembrane type-1" evidence="10">
    <location>
        <begin position="47"/>
        <end position="328"/>
    </location>
</feature>
<dbReference type="InterPro" id="IPR011527">
    <property type="entry name" value="ABC1_TM_dom"/>
</dbReference>
<dbReference type="InterPro" id="IPR003593">
    <property type="entry name" value="AAA+_ATPase"/>
</dbReference>
<dbReference type="PANTHER" id="PTHR43394:SF15">
    <property type="entry name" value="ALPHA-FACTOR-TRANSPORTING ATPASE"/>
    <property type="match status" value="1"/>
</dbReference>
<evidence type="ECO:0000259" key="9">
    <source>
        <dbReference type="PROSITE" id="PS50893"/>
    </source>
</evidence>
<feature type="domain" description="ABC transporter" evidence="9">
    <location>
        <begin position="1106"/>
        <end position="1356"/>
    </location>
</feature>
<feature type="transmembrane region" description="Helical" evidence="8">
    <location>
        <begin position="902"/>
        <end position="921"/>
    </location>
</feature>
<dbReference type="InterPro" id="IPR027417">
    <property type="entry name" value="P-loop_NTPase"/>
</dbReference>
<feature type="transmembrane region" description="Helical" evidence="8">
    <location>
        <begin position="306"/>
        <end position="326"/>
    </location>
</feature>
<feature type="transmembrane region" description="Helical" evidence="8">
    <location>
        <begin position="783"/>
        <end position="805"/>
    </location>
</feature>
<dbReference type="PROSITE" id="PS50929">
    <property type="entry name" value="ABC_TM1F"/>
    <property type="match status" value="2"/>
</dbReference>
<dbReference type="SUPFAM" id="SSF90123">
    <property type="entry name" value="ABC transporter transmembrane region"/>
    <property type="match status" value="2"/>
</dbReference>
<gene>
    <name evidence="11" type="ORF">BU23DRAFT_584160</name>
</gene>
<sequence length="1356" mass="151163">MATSSASNSTEESDQQDEVDTEERLLQNMGWKALFSFTTRRHIPILVLGVVAAAITALTLPALAIMYGLMFREFGVIAKGNKSGTEFLKEISTYCLYITALGGISWAGNSLYYAAFITFGFGALLRKDMAWYDTRDTGVAALLPAMQTQIHDLQMAVSQPSGLALECLVQAISALGVAFYSSWSLTLVIICTVPIMSLVTTYLSSLLAKRAHEQSDVLQQALKHLTNAVRSIETVKCFNGERNELQRYGKIAALAGSLYNKQANFRALQLGTIQFFPLSVFFQGFFYGSHQIFQGQIKSNQVITTFWAAMMAVQGVTEFLPQYIVLQKGKVAGARLRVLVAQMSKASAMTETMGHQVPARCEGKIEFHYLIEKVKFSYPSRVNSVALRDVSISFPTGKTTFVIGKSGSGKSTLGQLLVRFYQPASGQIRLDGNSLQDLDVHWLRRQITLVEQHSVLFNESIRRNIALGQLNQEVRSTTMHEVISFVMLHQLRQRLALARARLRDSPVLILDESTSALDYITTSSILQSIRSWRRGRTTIVITHDITQILPEDSVYVMDKAKVVQHGTRRMIEAVPFSPFYNFLNDREQNVPDESDAEEPDDDRDTLMYLYEDSWSRPRAPPRPSTAVLRRSGLFPPFRSPGAIDVPSRGSRIFEDDSAEITTTFAVKLPPSELGVSKREARSSFQDTSRPLSVTSLQSTGASRLTSQKGPSSFAMPPSVDFPRPMSLAKEEPSFRKTFRAKMERRKRKQFKKGISPESLAEKFSIIAILRTVWPLLDWTTRMAVTAGLFCSLIYSIATPAFGYVLSQLFATLYSLRDQRALAQKYVLSILGIAVADGLATYGFNFFFEFAAQKWVTALRTESLKRTLQQPRSFFGREENSVARLAECLDQFAEEARNLPGRFFCTLLIMVLTALIALVWALVICWKFVFVAVGCMAVMFFITRIFHAISTRWENFSNDVIDKVGKVSHETFVNIRTVRWLVLEDYFRKRHAAAISDTLAVGTKRAIYTGSIYGLNYASAAFVTVFLMWWGAYLVSKGEFTLTDIITALNVLMLSVAHVAHIAHIGFYIPQINVSKDAASRIMRLMSVPQDSKELVGTQQLFSAGDTAFDNVNFAYPTRMNHKVLRNVSLDIPKGSCTAIVGTSGSGKSTIAALLLKLYQTGTKPSRFNPDISISRQDIKTLHTLTLRSCIAIVSQTPVLFPSTINVCAAAFAAGCDDFIDSLPSGYRTLVGDGGTGFSGGQAQRIAIARAFVRSPDILILDEATSALDVESARLVRDTVQRLVRESKRDPVWPERVDNTSKATKRLSARISQMQARKGMTVLVITHAREMMRVCEQVIMLENGRVVEEGEYEHLRR</sequence>
<dbReference type="GO" id="GO:0005524">
    <property type="term" value="F:ATP binding"/>
    <property type="evidence" value="ECO:0007669"/>
    <property type="project" value="UniProtKB-KW"/>
</dbReference>
<name>A0A6A5UP62_9PLEO</name>
<dbReference type="Pfam" id="PF00664">
    <property type="entry name" value="ABC_membrane"/>
    <property type="match status" value="2"/>
</dbReference>
<feature type="transmembrane region" description="Helical" evidence="8">
    <location>
        <begin position="187"/>
        <end position="208"/>
    </location>
</feature>
<evidence type="ECO:0000256" key="2">
    <source>
        <dbReference type="ARBA" id="ARBA00022692"/>
    </source>
</evidence>
<keyword evidence="4" id="KW-0067">ATP-binding</keyword>
<feature type="domain" description="ABC transporter" evidence="9">
    <location>
        <begin position="369"/>
        <end position="584"/>
    </location>
</feature>
<feature type="region of interest" description="Disordered" evidence="7">
    <location>
        <begin position="675"/>
        <end position="726"/>
    </location>
</feature>
<feature type="compositionally biased region" description="Polar residues" evidence="7">
    <location>
        <begin position="682"/>
        <end position="710"/>
    </location>
</feature>
<feature type="region of interest" description="Disordered" evidence="7">
    <location>
        <begin position="1"/>
        <end position="21"/>
    </location>
</feature>
<keyword evidence="6 8" id="KW-0472">Membrane</keyword>
<evidence type="ECO:0000256" key="7">
    <source>
        <dbReference type="SAM" id="MobiDB-lite"/>
    </source>
</evidence>
<feature type="compositionally biased region" description="Low complexity" evidence="7">
    <location>
        <begin position="1"/>
        <end position="10"/>
    </location>
</feature>
<evidence type="ECO:0000256" key="3">
    <source>
        <dbReference type="ARBA" id="ARBA00022741"/>
    </source>
</evidence>
<keyword evidence="3" id="KW-0547">Nucleotide-binding</keyword>
<evidence type="ECO:0000313" key="12">
    <source>
        <dbReference type="Proteomes" id="UP000800036"/>
    </source>
</evidence>
<feature type="domain" description="ABC transmembrane type-1" evidence="10">
    <location>
        <begin position="786"/>
        <end position="1070"/>
    </location>
</feature>
<dbReference type="SMART" id="SM00382">
    <property type="entry name" value="AAA"/>
    <property type="match status" value="2"/>
</dbReference>
<feature type="transmembrane region" description="Helical" evidence="8">
    <location>
        <begin position="163"/>
        <end position="181"/>
    </location>
</feature>
<dbReference type="GO" id="GO:0016887">
    <property type="term" value="F:ATP hydrolysis activity"/>
    <property type="evidence" value="ECO:0007669"/>
    <property type="project" value="InterPro"/>
</dbReference>
<keyword evidence="2 8" id="KW-0812">Transmembrane</keyword>
<dbReference type="GO" id="GO:0015421">
    <property type="term" value="F:ABC-type oligopeptide transporter activity"/>
    <property type="evidence" value="ECO:0007669"/>
    <property type="project" value="TreeGrafter"/>
</dbReference>
<dbReference type="InterPro" id="IPR017871">
    <property type="entry name" value="ABC_transporter-like_CS"/>
</dbReference>
<dbReference type="PANTHER" id="PTHR43394">
    <property type="entry name" value="ATP-DEPENDENT PERMEASE MDL1, MITOCHONDRIAL"/>
    <property type="match status" value="1"/>
</dbReference>
<feature type="transmembrane region" description="Helical" evidence="8">
    <location>
        <begin position="91"/>
        <end position="124"/>
    </location>
</feature>
<evidence type="ECO:0000256" key="5">
    <source>
        <dbReference type="ARBA" id="ARBA00022989"/>
    </source>
</evidence>
<dbReference type="InterPro" id="IPR039421">
    <property type="entry name" value="Type_1_exporter"/>
</dbReference>
<feature type="transmembrane region" description="Helical" evidence="8">
    <location>
        <begin position="825"/>
        <end position="847"/>
    </location>
</feature>
<dbReference type="Gene3D" id="1.20.1560.10">
    <property type="entry name" value="ABC transporter type 1, transmembrane domain"/>
    <property type="match status" value="3"/>
</dbReference>
<evidence type="ECO:0000256" key="1">
    <source>
        <dbReference type="ARBA" id="ARBA00004141"/>
    </source>
</evidence>
<dbReference type="PROSITE" id="PS00211">
    <property type="entry name" value="ABC_TRANSPORTER_1"/>
    <property type="match status" value="1"/>
</dbReference>
<feature type="transmembrane region" description="Helical" evidence="8">
    <location>
        <begin position="1013"/>
        <end position="1032"/>
    </location>
</feature>
<dbReference type="CDD" id="cd18578">
    <property type="entry name" value="ABC_6TM_Pgp_ABCB1_D2_like"/>
    <property type="match status" value="1"/>
</dbReference>
<evidence type="ECO:0000256" key="8">
    <source>
        <dbReference type="SAM" id="Phobius"/>
    </source>
</evidence>
<protein>
    <submittedName>
        <fullName evidence="11">ABC a-pheromone efflux pump AtrD</fullName>
    </submittedName>
</protein>
<dbReference type="OrthoDB" id="6500128at2759"/>
<feature type="compositionally biased region" description="Acidic residues" evidence="7">
    <location>
        <begin position="11"/>
        <end position="21"/>
    </location>
</feature>
<evidence type="ECO:0000256" key="4">
    <source>
        <dbReference type="ARBA" id="ARBA00022840"/>
    </source>
</evidence>
<dbReference type="SUPFAM" id="SSF52540">
    <property type="entry name" value="P-loop containing nucleoside triphosphate hydrolases"/>
    <property type="match status" value="3"/>
</dbReference>
<feature type="transmembrane region" description="Helical" evidence="8">
    <location>
        <begin position="927"/>
        <end position="945"/>
    </location>
</feature>
<dbReference type="PROSITE" id="PS50893">
    <property type="entry name" value="ABC_TRANSPORTER_2"/>
    <property type="match status" value="2"/>
</dbReference>
<evidence type="ECO:0000256" key="6">
    <source>
        <dbReference type="ARBA" id="ARBA00023136"/>
    </source>
</evidence>
<keyword evidence="12" id="KW-1185">Reference proteome</keyword>
<reference evidence="11" key="1">
    <citation type="journal article" date="2020" name="Stud. Mycol.">
        <title>101 Dothideomycetes genomes: a test case for predicting lifestyles and emergence of pathogens.</title>
        <authorList>
            <person name="Haridas S."/>
            <person name="Albert R."/>
            <person name="Binder M."/>
            <person name="Bloem J."/>
            <person name="Labutti K."/>
            <person name="Salamov A."/>
            <person name="Andreopoulos B."/>
            <person name="Baker S."/>
            <person name="Barry K."/>
            <person name="Bills G."/>
            <person name="Bluhm B."/>
            <person name="Cannon C."/>
            <person name="Castanera R."/>
            <person name="Culley D."/>
            <person name="Daum C."/>
            <person name="Ezra D."/>
            <person name="Gonzalez J."/>
            <person name="Henrissat B."/>
            <person name="Kuo A."/>
            <person name="Liang C."/>
            <person name="Lipzen A."/>
            <person name="Lutzoni F."/>
            <person name="Magnuson J."/>
            <person name="Mondo S."/>
            <person name="Nolan M."/>
            <person name="Ohm R."/>
            <person name="Pangilinan J."/>
            <person name="Park H.-J."/>
            <person name="Ramirez L."/>
            <person name="Alfaro M."/>
            <person name="Sun H."/>
            <person name="Tritt A."/>
            <person name="Yoshinaga Y."/>
            <person name="Zwiers L.-H."/>
            <person name="Turgeon B."/>
            <person name="Goodwin S."/>
            <person name="Spatafora J."/>
            <person name="Crous P."/>
            <person name="Grigoriev I."/>
        </authorList>
    </citation>
    <scope>NUCLEOTIDE SEQUENCE</scope>
    <source>
        <strain evidence="11">CBS 107.79</strain>
    </source>
</reference>
<dbReference type="Proteomes" id="UP000800036">
    <property type="component" value="Unassembled WGS sequence"/>
</dbReference>
<dbReference type="Gene3D" id="3.40.50.300">
    <property type="entry name" value="P-loop containing nucleotide triphosphate hydrolases"/>
    <property type="match status" value="2"/>
</dbReference>
<evidence type="ECO:0000313" key="11">
    <source>
        <dbReference type="EMBL" id="KAF1967003.1"/>
    </source>
</evidence>
<dbReference type="EMBL" id="ML976739">
    <property type="protein sequence ID" value="KAF1967003.1"/>
    <property type="molecule type" value="Genomic_DNA"/>
</dbReference>
<dbReference type="InterPro" id="IPR003439">
    <property type="entry name" value="ABC_transporter-like_ATP-bd"/>
</dbReference>
<dbReference type="Pfam" id="PF00005">
    <property type="entry name" value="ABC_tran"/>
    <property type="match status" value="2"/>
</dbReference>
<dbReference type="GO" id="GO:0005743">
    <property type="term" value="C:mitochondrial inner membrane"/>
    <property type="evidence" value="ECO:0007669"/>
    <property type="project" value="TreeGrafter"/>
</dbReference>
<dbReference type="GO" id="GO:0090374">
    <property type="term" value="P:oligopeptide export from mitochondrion"/>
    <property type="evidence" value="ECO:0007669"/>
    <property type="project" value="TreeGrafter"/>
</dbReference>
<proteinExistence type="predicted"/>
<dbReference type="CDD" id="cd03228">
    <property type="entry name" value="ABCC_MRP_Like"/>
    <property type="match status" value="1"/>
</dbReference>
<keyword evidence="5 8" id="KW-1133">Transmembrane helix</keyword>
<feature type="transmembrane region" description="Helical" evidence="8">
    <location>
        <begin position="45"/>
        <end position="71"/>
    </location>
</feature>
<evidence type="ECO:0000259" key="10">
    <source>
        <dbReference type="PROSITE" id="PS50929"/>
    </source>
</evidence>
<organism evidence="11 12">
    <name type="scientific">Bimuria novae-zelandiae CBS 107.79</name>
    <dbReference type="NCBI Taxonomy" id="1447943"/>
    <lineage>
        <taxon>Eukaryota</taxon>
        <taxon>Fungi</taxon>
        <taxon>Dikarya</taxon>
        <taxon>Ascomycota</taxon>
        <taxon>Pezizomycotina</taxon>
        <taxon>Dothideomycetes</taxon>
        <taxon>Pleosporomycetidae</taxon>
        <taxon>Pleosporales</taxon>
        <taxon>Massarineae</taxon>
        <taxon>Didymosphaeriaceae</taxon>
        <taxon>Bimuria</taxon>
    </lineage>
</organism>
<comment type="subcellular location">
    <subcellularLocation>
        <location evidence="1">Membrane</location>
        <topology evidence="1">Multi-pass membrane protein</topology>
    </subcellularLocation>
</comment>
<dbReference type="InterPro" id="IPR036640">
    <property type="entry name" value="ABC1_TM_sf"/>
</dbReference>
<feature type="transmembrane region" description="Helical" evidence="8">
    <location>
        <begin position="1044"/>
        <end position="1068"/>
    </location>
</feature>
<accession>A0A6A5UP62</accession>
<dbReference type="CDD" id="cd18577">
    <property type="entry name" value="ABC_6TM_Pgp_ABCB1_D1_like"/>
    <property type="match status" value="1"/>
</dbReference>